<evidence type="ECO:0000256" key="4">
    <source>
        <dbReference type="ARBA" id="ARBA00022692"/>
    </source>
</evidence>
<keyword evidence="3 11" id="KW-0633">Potassium transport</keyword>
<evidence type="ECO:0000256" key="7">
    <source>
        <dbReference type="ARBA" id="ARBA00022958"/>
    </source>
</evidence>
<proteinExistence type="inferred from homology"/>
<evidence type="ECO:0000256" key="1">
    <source>
        <dbReference type="ARBA" id="ARBA00022448"/>
    </source>
</evidence>
<dbReference type="PANTHER" id="PTHR30042:SF2">
    <property type="entry name" value="POTASSIUM-TRANSPORTING ATPASE KDPC SUBUNIT"/>
    <property type="match status" value="1"/>
</dbReference>
<evidence type="ECO:0000256" key="8">
    <source>
        <dbReference type="ARBA" id="ARBA00022989"/>
    </source>
</evidence>
<evidence type="ECO:0000313" key="12">
    <source>
        <dbReference type="EMBL" id="MFC7331560.1"/>
    </source>
</evidence>
<comment type="caution">
    <text evidence="12">The sequence shown here is derived from an EMBL/GenBank/DDBJ whole genome shotgun (WGS) entry which is preliminary data.</text>
</comment>
<name>A0ABW2KRB7_9PROT</name>
<keyword evidence="8 11" id="KW-1133">Transmembrane helix</keyword>
<evidence type="ECO:0000256" key="2">
    <source>
        <dbReference type="ARBA" id="ARBA00022475"/>
    </source>
</evidence>
<keyword evidence="1 11" id="KW-0813">Transport</keyword>
<keyword evidence="5 11" id="KW-0547">Nucleotide-binding</keyword>
<dbReference type="PANTHER" id="PTHR30042">
    <property type="entry name" value="POTASSIUM-TRANSPORTING ATPASE C CHAIN"/>
    <property type="match status" value="1"/>
</dbReference>
<keyword evidence="9 11" id="KW-0406">Ion transport</keyword>
<gene>
    <name evidence="11 12" type="primary">kdpC</name>
    <name evidence="12" type="ORF">ACFQPS_00160</name>
</gene>
<comment type="function">
    <text evidence="11">Part of the high-affinity ATP-driven potassium transport (or Kdp) system, which catalyzes the hydrolysis of ATP coupled with the electrogenic transport of potassium into the cytoplasm. This subunit acts as a catalytic chaperone that increases the ATP-binding affinity of the ATP-hydrolyzing subunit KdpB by the formation of a transient KdpB/KdpC/ATP ternary complex.</text>
</comment>
<evidence type="ECO:0000256" key="5">
    <source>
        <dbReference type="ARBA" id="ARBA00022741"/>
    </source>
</evidence>
<keyword evidence="6 11" id="KW-0067">ATP-binding</keyword>
<evidence type="ECO:0000256" key="6">
    <source>
        <dbReference type="ARBA" id="ARBA00022840"/>
    </source>
</evidence>
<dbReference type="HAMAP" id="MF_00276">
    <property type="entry name" value="KdpC"/>
    <property type="match status" value="1"/>
</dbReference>
<keyword evidence="4 11" id="KW-0812">Transmembrane</keyword>
<sequence>MLTHLRPALTLILAMTVLTGLAYPLAVTAVARLAFPEQAAGSLIHRADGTVLGSALIGQTFTRPEYFWSRPSAAGDGYDAANSSGTNLGPSNTALVAAVQARMDALKAANPDAVGPVPVDLVTASGSGLDPHISPAAALWQAPRVAAARGLETDRVVDLIDQATEGRVFGFLGEPSVNVLKLNLALDAQAPAPGQPEPSRPDAR</sequence>
<evidence type="ECO:0000256" key="10">
    <source>
        <dbReference type="ARBA" id="ARBA00023136"/>
    </source>
</evidence>
<comment type="similarity">
    <text evidence="11">Belongs to the KdpC family.</text>
</comment>
<keyword evidence="2 11" id="KW-1003">Cell membrane</keyword>
<dbReference type="Pfam" id="PF02669">
    <property type="entry name" value="KdpC"/>
    <property type="match status" value="1"/>
</dbReference>
<evidence type="ECO:0000256" key="11">
    <source>
        <dbReference type="HAMAP-Rule" id="MF_00276"/>
    </source>
</evidence>
<protein>
    <recommendedName>
        <fullName evidence="11">Potassium-transporting ATPase KdpC subunit</fullName>
    </recommendedName>
    <alternativeName>
        <fullName evidence="11">ATP phosphohydrolase [potassium-transporting] C chain</fullName>
    </alternativeName>
    <alternativeName>
        <fullName evidence="11">Potassium-binding and translocating subunit C</fullName>
    </alternativeName>
    <alternativeName>
        <fullName evidence="11">Potassium-translocating ATPase C chain</fullName>
    </alternativeName>
</protein>
<dbReference type="EMBL" id="JBHTCM010000003">
    <property type="protein sequence ID" value="MFC7331560.1"/>
    <property type="molecule type" value="Genomic_DNA"/>
</dbReference>
<keyword evidence="7 11" id="KW-0630">Potassium</keyword>
<evidence type="ECO:0000313" key="13">
    <source>
        <dbReference type="Proteomes" id="UP001596456"/>
    </source>
</evidence>
<dbReference type="InterPro" id="IPR003820">
    <property type="entry name" value="KdpC"/>
</dbReference>
<keyword evidence="10 11" id="KW-0472">Membrane</keyword>
<comment type="subcellular location">
    <subcellularLocation>
        <location evidence="11">Cell membrane</location>
        <topology evidence="11">Single-pass membrane protein</topology>
    </subcellularLocation>
</comment>
<keyword evidence="13" id="KW-1185">Reference proteome</keyword>
<reference evidence="13" key="1">
    <citation type="journal article" date="2019" name="Int. J. Syst. Evol. Microbiol.">
        <title>The Global Catalogue of Microorganisms (GCM) 10K type strain sequencing project: providing services to taxonomists for standard genome sequencing and annotation.</title>
        <authorList>
            <consortium name="The Broad Institute Genomics Platform"/>
            <consortium name="The Broad Institute Genome Sequencing Center for Infectious Disease"/>
            <person name="Wu L."/>
            <person name="Ma J."/>
        </authorList>
    </citation>
    <scope>NUCLEOTIDE SEQUENCE [LARGE SCALE GENOMIC DNA]</scope>
    <source>
        <strain evidence="13">CGMCC 1.16275</strain>
    </source>
</reference>
<dbReference type="NCBIfam" id="NF001454">
    <property type="entry name" value="PRK00315.1"/>
    <property type="match status" value="1"/>
</dbReference>
<organism evidence="12 13">
    <name type="scientific">Rhodocista pekingensis</name>
    <dbReference type="NCBI Taxonomy" id="201185"/>
    <lineage>
        <taxon>Bacteria</taxon>
        <taxon>Pseudomonadati</taxon>
        <taxon>Pseudomonadota</taxon>
        <taxon>Alphaproteobacteria</taxon>
        <taxon>Rhodospirillales</taxon>
        <taxon>Azospirillaceae</taxon>
        <taxon>Rhodocista</taxon>
    </lineage>
</organism>
<dbReference type="PIRSF" id="PIRSF001296">
    <property type="entry name" value="K_ATPase_KdpC"/>
    <property type="match status" value="1"/>
</dbReference>
<comment type="subunit">
    <text evidence="11">The system is composed of three essential subunits: KdpA, KdpB and KdpC.</text>
</comment>
<evidence type="ECO:0000256" key="3">
    <source>
        <dbReference type="ARBA" id="ARBA00022538"/>
    </source>
</evidence>
<dbReference type="Proteomes" id="UP001596456">
    <property type="component" value="Unassembled WGS sequence"/>
</dbReference>
<accession>A0ABW2KRB7</accession>
<dbReference type="RefSeq" id="WP_377355412.1">
    <property type="nucleotide sequence ID" value="NZ_JBHTCM010000003.1"/>
</dbReference>
<dbReference type="NCBIfam" id="TIGR00681">
    <property type="entry name" value="kdpC"/>
    <property type="match status" value="1"/>
</dbReference>
<evidence type="ECO:0000256" key="9">
    <source>
        <dbReference type="ARBA" id="ARBA00023065"/>
    </source>
</evidence>